<evidence type="ECO:0000313" key="3">
    <source>
        <dbReference type="EMBL" id="KAK7604879.1"/>
    </source>
</evidence>
<dbReference type="InterPro" id="IPR023561">
    <property type="entry name" value="Carbonic_anhydrase_a-class"/>
</dbReference>
<keyword evidence="4" id="KW-1185">Reference proteome</keyword>
<dbReference type="PANTHER" id="PTHR18952">
    <property type="entry name" value="CARBONIC ANHYDRASE"/>
    <property type="match status" value="1"/>
</dbReference>
<sequence length="339" mass="38653">MKHSRKFTGCFAKCLDPDLQTVTQMWRRNVTRNVTQMWQIFNESGSSPEYWGRLNPEWGLCNKGRRQSPINVDPQKLLFDPFLPPLDINKETINGMLLNTGQSLVFRVDKENKNHVNITGGPLAYRYQFEEFYIHYGSSDHSGSEHTISGYAFPAEIQLYGFNSELYHNMSEAQTKAQGTVGISVMVQIAEAPNPDIRMITAPFKEVKFKGNKTPIKHLSLQSFLPDTISYMTYEGSLTYPGCWETTVWIILNKPIYMSKAELYSLRNLKRGSKDAPIGPLGDNSRPTQNISNRTVRTNINFRKIDAPDETLYSINRVLKEKSSNVYLNLGCGHGYLVM</sequence>
<evidence type="ECO:0000259" key="2">
    <source>
        <dbReference type="PROSITE" id="PS51144"/>
    </source>
</evidence>
<name>A0AAN9YB11_9HEMI</name>
<dbReference type="GO" id="GO:0008270">
    <property type="term" value="F:zinc ion binding"/>
    <property type="evidence" value="ECO:0007669"/>
    <property type="project" value="InterPro"/>
</dbReference>
<dbReference type="GO" id="GO:0004089">
    <property type="term" value="F:carbonate dehydratase activity"/>
    <property type="evidence" value="ECO:0007669"/>
    <property type="project" value="InterPro"/>
</dbReference>
<dbReference type="InterPro" id="IPR001148">
    <property type="entry name" value="CA_dom"/>
</dbReference>
<comment type="similarity">
    <text evidence="1">Belongs to the alpha-carbonic anhydrase family.</text>
</comment>
<dbReference type="Gene3D" id="3.10.200.10">
    <property type="entry name" value="Alpha carbonic anhydrase"/>
    <property type="match status" value="1"/>
</dbReference>
<dbReference type="GO" id="GO:0006730">
    <property type="term" value="P:one-carbon metabolic process"/>
    <property type="evidence" value="ECO:0007669"/>
    <property type="project" value="TreeGrafter"/>
</dbReference>
<dbReference type="AlphaFoldDB" id="A0AAN9YB11"/>
<dbReference type="Pfam" id="PF00194">
    <property type="entry name" value="Carb_anhydrase"/>
    <property type="match status" value="1"/>
</dbReference>
<protein>
    <recommendedName>
        <fullName evidence="2">Alpha-carbonic anhydrase domain-containing protein</fullName>
    </recommendedName>
</protein>
<dbReference type="SMART" id="SM01057">
    <property type="entry name" value="Carb_anhydrase"/>
    <property type="match status" value="1"/>
</dbReference>
<dbReference type="PANTHER" id="PTHR18952:SF228">
    <property type="entry name" value="CARBONIC ANHYDRASE-RELATED PROTEIN A, ISOFORM B"/>
    <property type="match status" value="1"/>
</dbReference>
<dbReference type="PROSITE" id="PS51144">
    <property type="entry name" value="ALPHA_CA_2"/>
    <property type="match status" value="1"/>
</dbReference>
<dbReference type="Proteomes" id="UP001367676">
    <property type="component" value="Unassembled WGS sequence"/>
</dbReference>
<proteinExistence type="inferred from homology"/>
<dbReference type="SUPFAM" id="SSF51069">
    <property type="entry name" value="Carbonic anhydrase"/>
    <property type="match status" value="1"/>
</dbReference>
<evidence type="ECO:0000313" key="4">
    <source>
        <dbReference type="Proteomes" id="UP001367676"/>
    </source>
</evidence>
<accession>A0AAN9YB11</accession>
<gene>
    <name evidence="3" type="ORF">V9T40_006065</name>
</gene>
<organism evidence="3 4">
    <name type="scientific">Parthenolecanium corni</name>
    <dbReference type="NCBI Taxonomy" id="536013"/>
    <lineage>
        <taxon>Eukaryota</taxon>
        <taxon>Metazoa</taxon>
        <taxon>Ecdysozoa</taxon>
        <taxon>Arthropoda</taxon>
        <taxon>Hexapoda</taxon>
        <taxon>Insecta</taxon>
        <taxon>Pterygota</taxon>
        <taxon>Neoptera</taxon>
        <taxon>Paraneoptera</taxon>
        <taxon>Hemiptera</taxon>
        <taxon>Sternorrhyncha</taxon>
        <taxon>Coccoidea</taxon>
        <taxon>Coccidae</taxon>
        <taxon>Parthenolecanium</taxon>
    </lineage>
</organism>
<dbReference type="InterPro" id="IPR036398">
    <property type="entry name" value="CA_dom_sf"/>
</dbReference>
<dbReference type="EMBL" id="JBBCAQ010000003">
    <property type="protein sequence ID" value="KAK7604879.1"/>
    <property type="molecule type" value="Genomic_DNA"/>
</dbReference>
<comment type="caution">
    <text evidence="3">The sequence shown here is derived from an EMBL/GenBank/DDBJ whole genome shotgun (WGS) entry which is preliminary data.</text>
</comment>
<reference evidence="3 4" key="1">
    <citation type="submission" date="2024-03" db="EMBL/GenBank/DDBJ databases">
        <title>Adaptation during the transition from Ophiocordyceps entomopathogen to insect associate is accompanied by gene loss and intensified selection.</title>
        <authorList>
            <person name="Ward C.M."/>
            <person name="Onetto C.A."/>
            <person name="Borneman A.R."/>
        </authorList>
    </citation>
    <scope>NUCLEOTIDE SEQUENCE [LARGE SCALE GENOMIC DNA]</scope>
    <source>
        <strain evidence="3">AWRI1</strain>
        <tissue evidence="3">Single Adult Female</tissue>
    </source>
</reference>
<feature type="domain" description="Alpha-carbonic anhydrase" evidence="2">
    <location>
        <begin position="36"/>
        <end position="300"/>
    </location>
</feature>
<evidence type="ECO:0000256" key="1">
    <source>
        <dbReference type="ARBA" id="ARBA00010718"/>
    </source>
</evidence>